<dbReference type="EMBL" id="CP011112">
    <property type="protein sequence ID" value="AKU14680.1"/>
    <property type="molecule type" value="Genomic_DNA"/>
</dbReference>
<organism evidence="2 3">
    <name type="scientific">Luteipulveratus mongoliensis</name>
    <dbReference type="NCBI Taxonomy" id="571913"/>
    <lineage>
        <taxon>Bacteria</taxon>
        <taxon>Bacillati</taxon>
        <taxon>Actinomycetota</taxon>
        <taxon>Actinomycetes</taxon>
        <taxon>Micrococcales</taxon>
        <taxon>Dermacoccaceae</taxon>
        <taxon>Luteipulveratus</taxon>
    </lineage>
</organism>
<evidence type="ECO:0000313" key="2">
    <source>
        <dbReference type="EMBL" id="AKU14680.1"/>
    </source>
</evidence>
<dbReference type="AlphaFoldDB" id="A0A0K1JDK1"/>
<protein>
    <submittedName>
        <fullName evidence="2">Uncharacterized protein</fullName>
    </submittedName>
</protein>
<feature type="compositionally biased region" description="Basic and acidic residues" evidence="1">
    <location>
        <begin position="72"/>
        <end position="84"/>
    </location>
</feature>
<feature type="region of interest" description="Disordered" evidence="1">
    <location>
        <begin position="1"/>
        <end position="44"/>
    </location>
</feature>
<feature type="compositionally biased region" description="Basic residues" evidence="1">
    <location>
        <begin position="85"/>
        <end position="103"/>
    </location>
</feature>
<keyword evidence="3" id="KW-1185">Reference proteome</keyword>
<reference evidence="2 3" key="1">
    <citation type="submission" date="2015-03" db="EMBL/GenBank/DDBJ databases">
        <title>Luteipulveratus halotolerans sp. nov., a novel actinobacterium (Dermacoccaceae) from Sarawak, Malaysia.</title>
        <authorList>
            <person name="Juboi H."/>
            <person name="Basik A."/>
            <person name="Shamsul S.S."/>
            <person name="Arnold P."/>
            <person name="Schmitt E.K."/>
            <person name="Sanglier J.-J."/>
            <person name="Yeo T."/>
        </authorList>
    </citation>
    <scope>NUCLEOTIDE SEQUENCE [LARGE SCALE GENOMIC DNA]</scope>
    <source>
        <strain evidence="2 3">MN07-A0370</strain>
    </source>
</reference>
<feature type="compositionally biased region" description="Basic and acidic residues" evidence="1">
    <location>
        <begin position="10"/>
        <end position="19"/>
    </location>
</feature>
<evidence type="ECO:0000313" key="3">
    <source>
        <dbReference type="Proteomes" id="UP000066480"/>
    </source>
</evidence>
<feature type="region of interest" description="Disordered" evidence="1">
    <location>
        <begin position="64"/>
        <end position="155"/>
    </location>
</feature>
<sequence>MLWRHSWRGPPHEDDDIRRRPGRNRISRAGHAGERCERRTAPCDQRLSGRYLPEEHARRAQCIGRRRLPAHPPDHEQGRHDPRALRPHPRRAARRGRRARGARQGRQGRGSVDLADGSDPRRDRRSRPGRDCALGIDHRGAQLQPDRRHPGQARRGCHLEHAASGLDDPGCGCPA</sequence>
<gene>
    <name evidence="2" type="ORF">VV02_00335</name>
</gene>
<feature type="compositionally biased region" description="Basic and acidic residues" evidence="1">
    <location>
        <begin position="118"/>
        <end position="149"/>
    </location>
</feature>
<dbReference type="Proteomes" id="UP000066480">
    <property type="component" value="Chromosome"/>
</dbReference>
<dbReference type="KEGG" id="lmoi:VV02_00335"/>
<name>A0A0K1JDK1_9MICO</name>
<proteinExistence type="predicted"/>
<feature type="compositionally biased region" description="Basic and acidic residues" evidence="1">
    <location>
        <begin position="31"/>
        <end position="41"/>
    </location>
</feature>
<evidence type="ECO:0000256" key="1">
    <source>
        <dbReference type="SAM" id="MobiDB-lite"/>
    </source>
</evidence>
<accession>A0A0K1JDK1</accession>